<accession>A0A1C3XRD3</accession>
<reference evidence="2" key="1">
    <citation type="submission" date="2016-08" db="EMBL/GenBank/DDBJ databases">
        <authorList>
            <person name="Varghese N."/>
            <person name="Submissions Spin"/>
        </authorList>
    </citation>
    <scope>NUCLEOTIDE SEQUENCE [LARGE SCALE GENOMIC DNA]</scope>
    <source>
        <strain evidence="2">ERR11</strain>
    </source>
</reference>
<dbReference type="EMBL" id="FMAI01000030">
    <property type="protein sequence ID" value="SCB54817.1"/>
    <property type="molecule type" value="Genomic_DNA"/>
</dbReference>
<name>A0A1C3XRD3_9BRAD</name>
<evidence type="ECO:0000313" key="1">
    <source>
        <dbReference type="EMBL" id="SCB54817.1"/>
    </source>
</evidence>
<proteinExistence type="predicted"/>
<sequence length="74" mass="8244">MLPDFPRLHVQRRHLAGAELPINKASRPPLRDGIEHRVDCVVPSGCRKPYLAFAAVSDHPNNVNPLHPSPFQCS</sequence>
<dbReference type="Proteomes" id="UP000199184">
    <property type="component" value="Unassembled WGS sequence"/>
</dbReference>
<evidence type="ECO:0000313" key="2">
    <source>
        <dbReference type="Proteomes" id="UP000199184"/>
    </source>
</evidence>
<keyword evidence="2" id="KW-1185">Reference proteome</keyword>
<protein>
    <submittedName>
        <fullName evidence="1">Uncharacterized protein</fullName>
    </submittedName>
</protein>
<dbReference type="AlphaFoldDB" id="A0A1C3XRD3"/>
<organism evidence="1 2">
    <name type="scientific">Bradyrhizobium shewense</name>
    <dbReference type="NCBI Taxonomy" id="1761772"/>
    <lineage>
        <taxon>Bacteria</taxon>
        <taxon>Pseudomonadati</taxon>
        <taxon>Pseudomonadota</taxon>
        <taxon>Alphaproteobacteria</taxon>
        <taxon>Hyphomicrobiales</taxon>
        <taxon>Nitrobacteraceae</taxon>
        <taxon>Bradyrhizobium</taxon>
    </lineage>
</organism>
<gene>
    <name evidence="1" type="ORF">GA0061098_103085</name>
</gene>